<dbReference type="PANTHER" id="PTHR12270">
    <property type="entry name" value="GLYCOSYLTRANSFERASE-RELATED"/>
    <property type="match status" value="1"/>
</dbReference>
<feature type="region of interest" description="Disordered" evidence="8">
    <location>
        <begin position="220"/>
        <end position="243"/>
    </location>
</feature>
<evidence type="ECO:0000313" key="11">
    <source>
        <dbReference type="Proteomes" id="UP000054498"/>
    </source>
</evidence>
<dbReference type="KEGG" id="mng:MNEG_5512"/>
<evidence type="ECO:0000256" key="7">
    <source>
        <dbReference type="ARBA" id="ARBA00023180"/>
    </source>
</evidence>
<dbReference type="Pfam" id="PF13896">
    <property type="entry name" value="Glyco_transf_49"/>
    <property type="match status" value="1"/>
</dbReference>
<dbReference type="GO" id="GO:0042285">
    <property type="term" value="F:xylosyltransferase activity"/>
    <property type="evidence" value="ECO:0007669"/>
    <property type="project" value="TreeGrafter"/>
</dbReference>
<accession>A0A0D2NA28</accession>
<evidence type="ECO:0000256" key="1">
    <source>
        <dbReference type="ARBA" id="ARBA00004141"/>
    </source>
</evidence>
<dbReference type="PANTHER" id="PTHR12270:SF52">
    <property type="entry name" value="GLYCOSYLTRANSFERASE-LIKE PROTEIN GNT13-RELATED"/>
    <property type="match status" value="1"/>
</dbReference>
<dbReference type="RefSeq" id="XP_013901465.1">
    <property type="nucleotide sequence ID" value="XM_014046011.1"/>
</dbReference>
<keyword evidence="4" id="KW-0735">Signal-anchor</keyword>
<feature type="transmembrane region" description="Helical" evidence="9">
    <location>
        <begin position="85"/>
        <end position="103"/>
    </location>
</feature>
<feature type="compositionally biased region" description="Low complexity" evidence="8">
    <location>
        <begin position="179"/>
        <end position="193"/>
    </location>
</feature>
<dbReference type="Proteomes" id="UP000054498">
    <property type="component" value="Unassembled WGS sequence"/>
</dbReference>
<feature type="region of interest" description="Disordered" evidence="8">
    <location>
        <begin position="823"/>
        <end position="866"/>
    </location>
</feature>
<evidence type="ECO:0000256" key="4">
    <source>
        <dbReference type="ARBA" id="ARBA00022968"/>
    </source>
</evidence>
<feature type="region of interest" description="Disordered" evidence="8">
    <location>
        <begin position="1351"/>
        <end position="1380"/>
    </location>
</feature>
<evidence type="ECO:0000256" key="2">
    <source>
        <dbReference type="ARBA" id="ARBA00004606"/>
    </source>
</evidence>
<feature type="region of interest" description="Disordered" evidence="8">
    <location>
        <begin position="137"/>
        <end position="200"/>
    </location>
</feature>
<evidence type="ECO:0000256" key="3">
    <source>
        <dbReference type="ARBA" id="ARBA00022692"/>
    </source>
</evidence>
<comment type="subcellular location">
    <subcellularLocation>
        <location evidence="1">Membrane</location>
        <topology evidence="1">Multi-pass membrane protein</topology>
    </subcellularLocation>
    <subcellularLocation>
        <location evidence="2">Membrane</location>
        <topology evidence="2">Single-pass type II membrane protein</topology>
    </subcellularLocation>
</comment>
<feature type="transmembrane region" description="Helical" evidence="9">
    <location>
        <begin position="251"/>
        <end position="274"/>
    </location>
</feature>
<sequence length="1525" mass="158125">MPLPADGSSFYSLMLWAAAAPLPDSVRPGLVSYVVLCLGTFLGSTVTGITGFGTAVIHLSTWAAASALGFDAAPFGALLLKFIPARQLEAVVAVLMLIMILLINRTHLAHFLAASWARRPHCCGGARARGGASKSLESAADIAAPERRRNHQQQRRQLDSSSGDDDLLLPLVETYDLGSSSSSSSDSGSSSRSLGNGDVPDEAGAAASVFSSADAVVNLESASDSGSEGGHALPEPPPAPNHTASDTWGRFWGLFAIGTITGVCTGVLGGATGIHGPPMMIMYAWLGASKDQVRATNSLVAMVQDQLIGYWLFGLLHREEAWLYVSTAVTGAVGLLLGHSLQRLMSQRHFAGAMTALMLLCGALMVCAASVPLRAGDGALSDFDPQPILFTTKAPLLRVGRRPSTAAAPAGATQAAPAPSVAPLVTLATQVSLDRWPAFSRQAAAWGGPASVAVYCPCPAGDPSAEAAERLVFSLAQHYSEQHPHQDLVVSMLYAKHYAREGASALPQGAPAPEDAPSYDQLYPINALRNLALSQVTTPLVLQADADLIPSEGLAEGLSGEEGACPQLSAAARAVLVAASTPGGAPLMLVLPVFEAATPATAAAAGGLAGSTVVLESRGGAAAAGQGKREAGSDPLPRTKERLRQLDIAGGLRPFHCGVFPQQTPSVNYDAWWALGGGSDGMSTDHGGQGSEGLDSLLDANWHDNFEPVGVAAARQLPPWSEAFRGYGLNKVQMGTHLNSLGFRFKVFPRAFLVTAPHKRAATWRAAPGTAGDEAQLARVRRVYALFKERLEERTMDRSSAPVKIRLPKALFDAAAASGNAALLNTPGDPAGGGIKAARGRPVPRPLGRQQQQQQQQQGSGRVAGALAGGAGGLEDAFTKESVAFSNAGVTDDAPSAAASAGQHAGGVVDGAPAVAAAVAASMCLRYDPGAGGSYPPRTHLLGGIREDMAAAASATAAGGAAAAAAPTSGGCGSGGGGRAAAAAEDPFAWVPVGDDGVLGGGGSEDAAAATIRPKTAQFPTKTDAALPLEFFDSPEMDAADRPALLSAALAGGAAGLPARSRFYDPSGAFGWAACTAVEYDGSKDQWRVVWVSNGLAKWVKRLNLLFDGESAAGFRFRLQQARRRQAEAEAEARYCRYVERLPLHNRSLQDARWRRRIARRVGGGLVSRHPAASEALFSGCAQLYAFAVNAAIVDGQFETPEGAVHLSSAGIAPVRVPLQPAPRQGCVPLGGLPPGREVAAANGVIWSSEDVGQQGFAVALAQVERLSPLAHPRLLNALQLYQGLMDISGLPLVDTTQADLQRPAPLTTFMVVQRQHLETQMELLQCDWAMKASNICEELLRIGDRANAEGPGDSLGYDEEEDTPEGDRRRQEVHLEGPPADPAAALRCARLIARVMGRDLAGCVLASLGRYAEFWEALDTAPGGAEALAGYPSAHPDAITAAARNGNAGASTHAHWRATRGPFASWGGDAYTPHPPPLFAAQLVLQGDSVAFSPPLEELRASALATFDAVVAAAGRVDDVAAKV</sequence>
<dbReference type="EMBL" id="KK101047">
    <property type="protein sequence ID" value="KIZ02446.1"/>
    <property type="molecule type" value="Genomic_DNA"/>
</dbReference>
<protein>
    <submittedName>
        <fullName evidence="10">Uncharacterized protein</fullName>
    </submittedName>
</protein>
<evidence type="ECO:0000256" key="8">
    <source>
        <dbReference type="SAM" id="MobiDB-lite"/>
    </source>
</evidence>
<keyword evidence="3 9" id="KW-0812">Transmembrane</keyword>
<dbReference type="Pfam" id="PF01925">
    <property type="entry name" value="TauE"/>
    <property type="match status" value="1"/>
</dbReference>
<keyword evidence="5 9" id="KW-1133">Transmembrane helix</keyword>
<dbReference type="OrthoDB" id="546952at2759"/>
<dbReference type="GO" id="GO:0015020">
    <property type="term" value="F:glucuronosyltransferase activity"/>
    <property type="evidence" value="ECO:0007669"/>
    <property type="project" value="TreeGrafter"/>
</dbReference>
<feature type="transmembrane region" description="Helical" evidence="9">
    <location>
        <begin position="59"/>
        <end position="79"/>
    </location>
</feature>
<dbReference type="InterPro" id="IPR051292">
    <property type="entry name" value="Xyl/GlcA_transferase"/>
</dbReference>
<evidence type="ECO:0000313" key="10">
    <source>
        <dbReference type="EMBL" id="KIZ02446.1"/>
    </source>
</evidence>
<dbReference type="InterPro" id="IPR002781">
    <property type="entry name" value="TM_pro_TauE-like"/>
</dbReference>
<reference evidence="10 11" key="1">
    <citation type="journal article" date="2013" name="BMC Genomics">
        <title>Reconstruction of the lipid metabolism for the microalga Monoraphidium neglectum from its genome sequence reveals characteristics suitable for biofuel production.</title>
        <authorList>
            <person name="Bogen C."/>
            <person name="Al-Dilaimi A."/>
            <person name="Albersmeier A."/>
            <person name="Wichmann J."/>
            <person name="Grundmann M."/>
            <person name="Rupp O."/>
            <person name="Lauersen K.J."/>
            <person name="Blifernez-Klassen O."/>
            <person name="Kalinowski J."/>
            <person name="Goesmann A."/>
            <person name="Mussgnug J.H."/>
            <person name="Kruse O."/>
        </authorList>
    </citation>
    <scope>NUCLEOTIDE SEQUENCE [LARGE SCALE GENOMIC DNA]</scope>
    <source>
        <strain evidence="10 11">SAG 48.87</strain>
    </source>
</reference>
<feature type="compositionally biased region" description="Basic and acidic residues" evidence="8">
    <location>
        <begin position="1366"/>
        <end position="1376"/>
    </location>
</feature>
<feature type="transmembrane region" description="Helical" evidence="9">
    <location>
        <begin position="321"/>
        <end position="338"/>
    </location>
</feature>
<name>A0A0D2NA28_9CHLO</name>
<evidence type="ECO:0000256" key="9">
    <source>
        <dbReference type="SAM" id="Phobius"/>
    </source>
</evidence>
<proteinExistence type="predicted"/>
<feature type="transmembrane region" description="Helical" evidence="9">
    <location>
        <begin position="30"/>
        <end position="52"/>
    </location>
</feature>
<dbReference type="GO" id="GO:0016020">
    <property type="term" value="C:membrane"/>
    <property type="evidence" value="ECO:0007669"/>
    <property type="project" value="UniProtKB-SubCell"/>
</dbReference>
<evidence type="ECO:0000256" key="5">
    <source>
        <dbReference type="ARBA" id="ARBA00022989"/>
    </source>
</evidence>
<keyword evidence="6 9" id="KW-0472">Membrane</keyword>
<dbReference type="GeneID" id="25738389"/>
<keyword evidence="11" id="KW-1185">Reference proteome</keyword>
<evidence type="ECO:0000256" key="6">
    <source>
        <dbReference type="ARBA" id="ARBA00023136"/>
    </source>
</evidence>
<dbReference type="GO" id="GO:0035269">
    <property type="term" value="P:protein O-linked glycosylation via mannose"/>
    <property type="evidence" value="ECO:0007669"/>
    <property type="project" value="TreeGrafter"/>
</dbReference>
<feature type="transmembrane region" description="Helical" evidence="9">
    <location>
        <begin position="350"/>
        <end position="371"/>
    </location>
</feature>
<organism evidence="10 11">
    <name type="scientific">Monoraphidium neglectum</name>
    <dbReference type="NCBI Taxonomy" id="145388"/>
    <lineage>
        <taxon>Eukaryota</taxon>
        <taxon>Viridiplantae</taxon>
        <taxon>Chlorophyta</taxon>
        <taxon>core chlorophytes</taxon>
        <taxon>Chlorophyceae</taxon>
        <taxon>CS clade</taxon>
        <taxon>Sphaeropleales</taxon>
        <taxon>Selenastraceae</taxon>
        <taxon>Monoraphidium</taxon>
    </lineage>
</organism>
<gene>
    <name evidence="10" type="ORF">MNEG_5512</name>
</gene>
<keyword evidence="7" id="KW-0325">Glycoprotein</keyword>